<dbReference type="EMBL" id="CP010028">
    <property type="protein sequence ID" value="AIZ44870.1"/>
    <property type="molecule type" value="Genomic_DNA"/>
</dbReference>
<dbReference type="KEGG" id="dsw:QR90_06765"/>
<dbReference type="STRING" id="1182571.QR90_06765"/>
<dbReference type="Proteomes" id="UP000030634">
    <property type="component" value="Chromosome"/>
</dbReference>
<evidence type="ECO:0000313" key="1">
    <source>
        <dbReference type="EMBL" id="AIZ44870.1"/>
    </source>
</evidence>
<protein>
    <submittedName>
        <fullName evidence="1">Uncharacterized protein</fullName>
    </submittedName>
</protein>
<name>A0A0A7KFM4_9DEIO</name>
<proteinExistence type="predicted"/>
<sequence length="92" mass="9997">MSTYPLIVLGERGHSPHVLLLGCTVHLDRIEARAYTVMAPLKRGRTLSAMAQGESGWTLPRGALRAKVPRLTEAGHHLHTPITVALVRQGKA</sequence>
<dbReference type="RefSeq" id="WP_039683287.1">
    <property type="nucleotide sequence ID" value="NZ_CP010028.1"/>
</dbReference>
<evidence type="ECO:0000313" key="2">
    <source>
        <dbReference type="Proteomes" id="UP000030634"/>
    </source>
</evidence>
<organism evidence="1 2">
    <name type="scientific">Deinococcus radiopugnans</name>
    <dbReference type="NCBI Taxonomy" id="57497"/>
    <lineage>
        <taxon>Bacteria</taxon>
        <taxon>Thermotogati</taxon>
        <taxon>Deinococcota</taxon>
        <taxon>Deinococci</taxon>
        <taxon>Deinococcales</taxon>
        <taxon>Deinococcaceae</taxon>
        <taxon>Deinococcus</taxon>
    </lineage>
</organism>
<dbReference type="AlphaFoldDB" id="A0A0A7KFM4"/>
<reference evidence="2" key="1">
    <citation type="submission" date="2014-11" db="EMBL/GenBank/DDBJ databases">
        <title>Hymenobacter sp. DG25B genome submission.</title>
        <authorList>
            <person name="Jung H.-Y."/>
            <person name="Kim M.K."/>
            <person name="Srinivasan S."/>
            <person name="Lim S."/>
        </authorList>
    </citation>
    <scope>NUCLEOTIDE SEQUENCE [LARGE SCALE GENOMIC DNA]</scope>
    <source>
        <strain evidence="2">DY59</strain>
    </source>
</reference>
<gene>
    <name evidence="1" type="ORF">QR90_06765</name>
</gene>
<dbReference type="HOGENOM" id="CLU_2408387_0_0_0"/>
<accession>A0A0A7KFM4</accession>